<evidence type="ECO:0000313" key="2">
    <source>
        <dbReference type="EMBL" id="PQJ93439.1"/>
    </source>
</evidence>
<comment type="caution">
    <text evidence="2">The sequence shown here is derived from an EMBL/GenBank/DDBJ whole genome shotgun (WGS) entry which is preliminary data.</text>
</comment>
<organism evidence="2 3">
    <name type="scientific">Aliivibrio sifiae</name>
    <dbReference type="NCBI Taxonomy" id="566293"/>
    <lineage>
        <taxon>Bacteria</taxon>
        <taxon>Pseudomonadati</taxon>
        <taxon>Pseudomonadota</taxon>
        <taxon>Gammaproteobacteria</taxon>
        <taxon>Vibrionales</taxon>
        <taxon>Vibrionaceae</taxon>
        <taxon>Aliivibrio</taxon>
    </lineage>
</organism>
<dbReference type="AlphaFoldDB" id="A0A2S7XI99"/>
<feature type="transmembrane region" description="Helical" evidence="1">
    <location>
        <begin position="43"/>
        <end position="64"/>
    </location>
</feature>
<dbReference type="RefSeq" id="WP_081091933.1">
    <property type="nucleotide sequence ID" value="NZ_BSOU01000003.1"/>
</dbReference>
<sequence>MLFKLIFLFAALTLHGVRMNPYPPTLLYTIPLVLMSLLSGSSFFMSLIWGVITLCVSFVYFSLLTHVSSGPRHYAIIILGGILLIFFV</sequence>
<evidence type="ECO:0000256" key="1">
    <source>
        <dbReference type="SAM" id="Phobius"/>
    </source>
</evidence>
<dbReference type="EMBL" id="MSCP01000001">
    <property type="protein sequence ID" value="PQJ93439.1"/>
    <property type="molecule type" value="Genomic_DNA"/>
</dbReference>
<keyword evidence="1" id="KW-0472">Membrane</keyword>
<evidence type="ECO:0000313" key="3">
    <source>
        <dbReference type="Proteomes" id="UP000239273"/>
    </source>
</evidence>
<dbReference type="Proteomes" id="UP000239273">
    <property type="component" value="Unassembled WGS sequence"/>
</dbReference>
<name>A0A2S7XI99_9GAMM</name>
<gene>
    <name evidence="2" type="ORF">BTO23_04930</name>
</gene>
<accession>A0A2S7XI99</accession>
<proteinExistence type="predicted"/>
<feature type="transmembrane region" description="Helical" evidence="1">
    <location>
        <begin position="71"/>
        <end position="87"/>
    </location>
</feature>
<protein>
    <submittedName>
        <fullName evidence="2">Uncharacterized protein</fullName>
    </submittedName>
</protein>
<reference evidence="2 3" key="1">
    <citation type="submission" date="2016-12" db="EMBL/GenBank/DDBJ databases">
        <title>Diversity of luminous bacteria.</title>
        <authorList>
            <person name="Yoshizawa S."/>
            <person name="Kogure K."/>
        </authorList>
    </citation>
    <scope>NUCLEOTIDE SEQUENCE [LARGE SCALE GENOMIC DNA]</scope>
    <source>
        <strain evidence="2 3">NBRC 105001</strain>
    </source>
</reference>
<keyword evidence="1" id="KW-0812">Transmembrane</keyword>
<keyword evidence="1" id="KW-1133">Transmembrane helix</keyword>